<comment type="caution">
    <text evidence="1">The sequence shown here is derived from an EMBL/GenBank/DDBJ whole genome shotgun (WGS) entry which is preliminary data.</text>
</comment>
<dbReference type="Proteomes" id="UP000676565">
    <property type="component" value="Unassembled WGS sequence"/>
</dbReference>
<sequence length="120" mass="12929">MRYAIGHTTNARFEAEKRYFEAREKGDRAAMALHERVAFGKPLVRAGGTMAADVAAINALLRNDPVPAVGRPGGSMAADLMAIQATLARGNQRPGARRQLDPEDEIDLALNGFCDTDFDG</sequence>
<name>A0ABS5BKK3_9BACT</name>
<proteinExistence type="predicted"/>
<dbReference type="RefSeq" id="WP_210652076.1">
    <property type="nucleotide sequence ID" value="NZ_JAGKQQ010000001.1"/>
</dbReference>
<evidence type="ECO:0000313" key="1">
    <source>
        <dbReference type="EMBL" id="MBP3954012.1"/>
    </source>
</evidence>
<dbReference type="EMBL" id="JAGKQQ010000001">
    <property type="protein sequence ID" value="MBP3954012.1"/>
    <property type="molecule type" value="Genomic_DNA"/>
</dbReference>
<organism evidence="1 2">
    <name type="scientific">Gemmata palustris</name>
    <dbReference type="NCBI Taxonomy" id="2822762"/>
    <lineage>
        <taxon>Bacteria</taxon>
        <taxon>Pseudomonadati</taxon>
        <taxon>Planctomycetota</taxon>
        <taxon>Planctomycetia</taxon>
        <taxon>Gemmatales</taxon>
        <taxon>Gemmataceae</taxon>
        <taxon>Gemmata</taxon>
    </lineage>
</organism>
<reference evidence="1 2" key="1">
    <citation type="submission" date="2021-04" db="EMBL/GenBank/DDBJ databases">
        <authorList>
            <person name="Ivanova A."/>
        </authorList>
    </citation>
    <scope>NUCLEOTIDE SEQUENCE [LARGE SCALE GENOMIC DNA]</scope>
    <source>
        <strain evidence="1 2">G18</strain>
    </source>
</reference>
<gene>
    <name evidence="1" type="ORF">J8F10_01700</name>
</gene>
<accession>A0ABS5BKK3</accession>
<evidence type="ECO:0000313" key="2">
    <source>
        <dbReference type="Proteomes" id="UP000676565"/>
    </source>
</evidence>
<keyword evidence="2" id="KW-1185">Reference proteome</keyword>
<protein>
    <submittedName>
        <fullName evidence="1">Uncharacterized protein</fullName>
    </submittedName>
</protein>